<dbReference type="InterPro" id="IPR023352">
    <property type="entry name" value="MAPEG-like_dom_sf"/>
</dbReference>
<dbReference type="Proteomes" id="UP000787472">
    <property type="component" value="Unassembled WGS sequence"/>
</dbReference>
<dbReference type="Pfam" id="PF01124">
    <property type="entry name" value="MAPEG"/>
    <property type="match status" value="1"/>
</dbReference>
<organism evidence="6 7">
    <name type="scientific">Pseudomaricurvus hydrocarbonicus</name>
    <dbReference type="NCBI Taxonomy" id="1470433"/>
    <lineage>
        <taxon>Bacteria</taxon>
        <taxon>Pseudomonadati</taxon>
        <taxon>Pseudomonadota</taxon>
        <taxon>Gammaproteobacteria</taxon>
        <taxon>Cellvibrionales</taxon>
        <taxon>Cellvibrionaceae</taxon>
        <taxon>Pseudomaricurvus</taxon>
    </lineage>
</organism>
<feature type="transmembrane region" description="Helical" evidence="5">
    <location>
        <begin position="115"/>
        <end position="136"/>
    </location>
</feature>
<dbReference type="AlphaFoldDB" id="A0A9E5JSF5"/>
<dbReference type="PANTHER" id="PTHR35371">
    <property type="entry name" value="INNER MEMBRANE PROTEIN"/>
    <property type="match status" value="1"/>
</dbReference>
<evidence type="ECO:0000256" key="3">
    <source>
        <dbReference type="ARBA" id="ARBA00022989"/>
    </source>
</evidence>
<sequence length="144" mass="16011">MTIPVLMVLLFAVWTILLLVLTVGVYRWGSVFAGKAQLIDFRADDVKGSDFYKRAMRAHANCIENLPIFIAVVFAAHVTNSVSAAVVTMSIIVLAARILQSLVHVIFVQTNTITFVRFCLFFSQILCFFGIAFVVLSETFTKTV</sequence>
<dbReference type="GO" id="GO:0016020">
    <property type="term" value="C:membrane"/>
    <property type="evidence" value="ECO:0007669"/>
    <property type="project" value="UniProtKB-SubCell"/>
</dbReference>
<reference evidence="6" key="1">
    <citation type="submission" date="2020-03" db="EMBL/GenBank/DDBJ databases">
        <authorList>
            <person name="Guo F."/>
        </authorList>
    </citation>
    <scope>NUCLEOTIDE SEQUENCE</scope>
    <source>
        <strain evidence="6">JCM 30134</strain>
    </source>
</reference>
<accession>A0A9E5JSF5</accession>
<feature type="transmembrane region" description="Helical" evidence="5">
    <location>
        <begin position="62"/>
        <end position="79"/>
    </location>
</feature>
<gene>
    <name evidence="6" type="ORF">G8770_10280</name>
</gene>
<evidence type="ECO:0000256" key="5">
    <source>
        <dbReference type="SAM" id="Phobius"/>
    </source>
</evidence>
<dbReference type="SUPFAM" id="SSF161084">
    <property type="entry name" value="MAPEG domain-like"/>
    <property type="match status" value="1"/>
</dbReference>
<dbReference type="Gene3D" id="1.20.120.550">
    <property type="entry name" value="Membrane associated eicosanoid/glutathione metabolism-like domain"/>
    <property type="match status" value="1"/>
</dbReference>
<evidence type="ECO:0000256" key="4">
    <source>
        <dbReference type="ARBA" id="ARBA00023136"/>
    </source>
</evidence>
<dbReference type="EMBL" id="JAAONZ010000006">
    <property type="protein sequence ID" value="NHO65928.1"/>
    <property type="molecule type" value="Genomic_DNA"/>
</dbReference>
<feature type="transmembrane region" description="Helical" evidence="5">
    <location>
        <begin position="85"/>
        <end position="108"/>
    </location>
</feature>
<protein>
    <submittedName>
        <fullName evidence="6">MAPEG family protein</fullName>
    </submittedName>
</protein>
<evidence type="ECO:0000256" key="1">
    <source>
        <dbReference type="ARBA" id="ARBA00004370"/>
    </source>
</evidence>
<keyword evidence="3 5" id="KW-1133">Transmembrane helix</keyword>
<keyword evidence="7" id="KW-1185">Reference proteome</keyword>
<name>A0A9E5JSF5_9GAMM</name>
<evidence type="ECO:0000256" key="2">
    <source>
        <dbReference type="ARBA" id="ARBA00022692"/>
    </source>
</evidence>
<evidence type="ECO:0000313" key="6">
    <source>
        <dbReference type="EMBL" id="NHO65928.1"/>
    </source>
</evidence>
<dbReference type="PANTHER" id="PTHR35371:SF1">
    <property type="entry name" value="BLR7753 PROTEIN"/>
    <property type="match status" value="1"/>
</dbReference>
<proteinExistence type="predicted"/>
<dbReference type="InterPro" id="IPR001129">
    <property type="entry name" value="Membr-assoc_MAPEG"/>
</dbReference>
<comment type="caution">
    <text evidence="6">The sequence shown here is derived from an EMBL/GenBank/DDBJ whole genome shotgun (WGS) entry which is preliminary data.</text>
</comment>
<keyword evidence="4 5" id="KW-0472">Membrane</keyword>
<evidence type="ECO:0000313" key="7">
    <source>
        <dbReference type="Proteomes" id="UP000787472"/>
    </source>
</evidence>
<feature type="transmembrane region" description="Helical" evidence="5">
    <location>
        <begin position="6"/>
        <end position="26"/>
    </location>
</feature>
<comment type="subcellular location">
    <subcellularLocation>
        <location evidence="1">Membrane</location>
    </subcellularLocation>
</comment>
<keyword evidence="2 5" id="KW-0812">Transmembrane</keyword>